<accession>I3SCT1</accession>
<dbReference type="EMBL" id="BT138278">
    <property type="protein sequence ID" value="AFK38073.1"/>
    <property type="molecule type" value="mRNA"/>
</dbReference>
<proteinExistence type="evidence at transcript level"/>
<organism evidence="2">
    <name type="scientific">Lotus japonicus</name>
    <name type="common">Lotus corniculatus var. japonicus</name>
    <dbReference type="NCBI Taxonomy" id="34305"/>
    <lineage>
        <taxon>Eukaryota</taxon>
        <taxon>Viridiplantae</taxon>
        <taxon>Streptophyta</taxon>
        <taxon>Embryophyta</taxon>
        <taxon>Tracheophyta</taxon>
        <taxon>Spermatophyta</taxon>
        <taxon>Magnoliopsida</taxon>
        <taxon>eudicotyledons</taxon>
        <taxon>Gunneridae</taxon>
        <taxon>Pentapetalae</taxon>
        <taxon>rosids</taxon>
        <taxon>fabids</taxon>
        <taxon>Fabales</taxon>
        <taxon>Fabaceae</taxon>
        <taxon>Papilionoideae</taxon>
        <taxon>50 kb inversion clade</taxon>
        <taxon>NPAAA clade</taxon>
        <taxon>Hologalegina</taxon>
        <taxon>robinioid clade</taxon>
        <taxon>Loteae</taxon>
        <taxon>Lotus</taxon>
    </lineage>
</organism>
<reference evidence="2" key="1">
    <citation type="submission" date="2012-05" db="EMBL/GenBank/DDBJ databases">
        <authorList>
            <person name="Krishnakumar V."/>
            <person name="Cheung F."/>
            <person name="Xiao Y."/>
            <person name="Chan A."/>
            <person name="Moskal W.A."/>
            <person name="Town C.D."/>
        </authorList>
    </citation>
    <scope>NUCLEOTIDE SEQUENCE</scope>
</reference>
<evidence type="ECO:0000256" key="1">
    <source>
        <dbReference type="SAM" id="MobiDB-lite"/>
    </source>
</evidence>
<feature type="compositionally biased region" description="Polar residues" evidence="1">
    <location>
        <begin position="52"/>
        <end position="69"/>
    </location>
</feature>
<protein>
    <submittedName>
        <fullName evidence="2">Uncharacterized protein</fullName>
    </submittedName>
</protein>
<sequence length="146" mass="16641">MSVTQSSHKCCEICVIRTLIFEIRLSDHNLKEGSKNYTVTCTFVPNSFTKEQSTQKTIQKESMSPQQISSDEEEPLVFKKKTKATSTKLTQGSSFDNEEISNKDDITSSGEEQILIQSLRTNAYKRTKVTNTNTTRKPKRITRPKK</sequence>
<evidence type="ECO:0000313" key="2">
    <source>
        <dbReference type="EMBL" id="AFK38073.1"/>
    </source>
</evidence>
<feature type="compositionally biased region" description="Basic residues" evidence="1">
    <location>
        <begin position="136"/>
        <end position="146"/>
    </location>
</feature>
<feature type="region of interest" description="Disordered" evidence="1">
    <location>
        <begin position="52"/>
        <end position="112"/>
    </location>
</feature>
<dbReference type="AlphaFoldDB" id="I3SCT1"/>
<name>I3SCT1_LOTJA</name>
<feature type="region of interest" description="Disordered" evidence="1">
    <location>
        <begin position="125"/>
        <end position="146"/>
    </location>
</feature>